<keyword evidence="2" id="KW-0805">Transcription regulation</keyword>
<comment type="similarity">
    <text evidence="1">Belongs to the sigma-70 factor family. ECF subfamily.</text>
</comment>
<keyword evidence="4" id="KW-0238">DNA-binding</keyword>
<name>A0A1I2ANS6_9BACT</name>
<keyword evidence="3" id="KW-0731">Sigma factor</keyword>
<reference evidence="6 7" key="1">
    <citation type="submission" date="2016-10" db="EMBL/GenBank/DDBJ databases">
        <authorList>
            <person name="de Groot N.N."/>
        </authorList>
    </citation>
    <scope>NUCLEOTIDE SEQUENCE [LARGE SCALE GENOMIC DNA]</scope>
    <source>
        <strain evidence="6 7">DSM 26130</strain>
    </source>
</reference>
<dbReference type="NCBIfam" id="TIGR02937">
    <property type="entry name" value="sigma70-ECF"/>
    <property type="match status" value="1"/>
</dbReference>
<dbReference type="SUPFAM" id="SSF88659">
    <property type="entry name" value="Sigma3 and sigma4 domains of RNA polymerase sigma factors"/>
    <property type="match status" value="1"/>
</dbReference>
<dbReference type="PANTHER" id="PTHR43133:SF8">
    <property type="entry name" value="RNA POLYMERASE SIGMA FACTOR HI_1459-RELATED"/>
    <property type="match status" value="1"/>
</dbReference>
<dbReference type="InterPro" id="IPR036388">
    <property type="entry name" value="WH-like_DNA-bd_sf"/>
</dbReference>
<dbReference type="RefSeq" id="WP_093831622.1">
    <property type="nucleotide sequence ID" value="NZ_FOLQ01000014.1"/>
</dbReference>
<dbReference type="OrthoDB" id="665482at2"/>
<keyword evidence="7" id="KW-1185">Reference proteome</keyword>
<dbReference type="Gene3D" id="1.10.1740.10">
    <property type="match status" value="1"/>
</dbReference>
<dbReference type="GO" id="GO:0016987">
    <property type="term" value="F:sigma factor activity"/>
    <property type="evidence" value="ECO:0007669"/>
    <property type="project" value="UniProtKB-KW"/>
</dbReference>
<dbReference type="GO" id="GO:0006352">
    <property type="term" value="P:DNA-templated transcription initiation"/>
    <property type="evidence" value="ECO:0007669"/>
    <property type="project" value="InterPro"/>
</dbReference>
<dbReference type="InterPro" id="IPR013325">
    <property type="entry name" value="RNA_pol_sigma_r2"/>
</dbReference>
<keyword evidence="5" id="KW-0804">Transcription</keyword>
<accession>A0A1I2ANS6</accession>
<dbReference type="SUPFAM" id="SSF88946">
    <property type="entry name" value="Sigma2 domain of RNA polymerase sigma factors"/>
    <property type="match status" value="1"/>
</dbReference>
<evidence type="ECO:0000256" key="3">
    <source>
        <dbReference type="ARBA" id="ARBA00023082"/>
    </source>
</evidence>
<sequence>MRPFSRQLSDADLMVGIKAGGTQRRLYENKLYEKYQYFIADGTHKHRLSEDECASVYSDTILVLFDHISTGQFEGRSGLKTYLYKIFNNKCVDEIRKKTTNRSSVHDAFSLDDTLMQLPDESRSIVQQLVGQSDVENLHRYLRELGEKCRTMILSWGEGYSDDEIAQAMGYNSPAVAKTSRLRCLEKLRERFREML</sequence>
<evidence type="ECO:0000256" key="1">
    <source>
        <dbReference type="ARBA" id="ARBA00010641"/>
    </source>
</evidence>
<dbReference type="GO" id="GO:0003677">
    <property type="term" value="F:DNA binding"/>
    <property type="evidence" value="ECO:0007669"/>
    <property type="project" value="UniProtKB-KW"/>
</dbReference>
<evidence type="ECO:0000256" key="2">
    <source>
        <dbReference type="ARBA" id="ARBA00023015"/>
    </source>
</evidence>
<organism evidence="6 7">
    <name type="scientific">Spirosoma endophyticum</name>
    <dbReference type="NCBI Taxonomy" id="662367"/>
    <lineage>
        <taxon>Bacteria</taxon>
        <taxon>Pseudomonadati</taxon>
        <taxon>Bacteroidota</taxon>
        <taxon>Cytophagia</taxon>
        <taxon>Cytophagales</taxon>
        <taxon>Cytophagaceae</taxon>
        <taxon>Spirosoma</taxon>
    </lineage>
</organism>
<dbReference type="InterPro" id="IPR013324">
    <property type="entry name" value="RNA_pol_sigma_r3/r4-like"/>
</dbReference>
<proteinExistence type="inferred from homology"/>
<evidence type="ECO:0000313" key="7">
    <source>
        <dbReference type="Proteomes" id="UP000198598"/>
    </source>
</evidence>
<dbReference type="AlphaFoldDB" id="A0A1I2ANS6"/>
<dbReference type="EMBL" id="FOLQ01000014">
    <property type="protein sequence ID" value="SFE45695.1"/>
    <property type="molecule type" value="Genomic_DNA"/>
</dbReference>
<dbReference type="PANTHER" id="PTHR43133">
    <property type="entry name" value="RNA POLYMERASE ECF-TYPE SIGMA FACTO"/>
    <property type="match status" value="1"/>
</dbReference>
<gene>
    <name evidence="6" type="ORF">SAMN05216167_11440</name>
</gene>
<dbReference type="Proteomes" id="UP000198598">
    <property type="component" value="Unassembled WGS sequence"/>
</dbReference>
<evidence type="ECO:0000313" key="6">
    <source>
        <dbReference type="EMBL" id="SFE45695.1"/>
    </source>
</evidence>
<dbReference type="Gene3D" id="1.10.10.10">
    <property type="entry name" value="Winged helix-like DNA-binding domain superfamily/Winged helix DNA-binding domain"/>
    <property type="match status" value="1"/>
</dbReference>
<dbReference type="STRING" id="662367.SAMN05216167_11440"/>
<evidence type="ECO:0000256" key="4">
    <source>
        <dbReference type="ARBA" id="ARBA00023125"/>
    </source>
</evidence>
<evidence type="ECO:0000256" key="5">
    <source>
        <dbReference type="ARBA" id="ARBA00023163"/>
    </source>
</evidence>
<dbReference type="InterPro" id="IPR014284">
    <property type="entry name" value="RNA_pol_sigma-70_dom"/>
</dbReference>
<protein>
    <submittedName>
        <fullName evidence="6">RNA polymerase sigma-70 factor, ECF subfamily</fullName>
    </submittedName>
</protein>
<dbReference type="InterPro" id="IPR039425">
    <property type="entry name" value="RNA_pol_sigma-70-like"/>
</dbReference>